<sequence>MSSKKKNLIKTLCTANAVCGCAKPKPSDVYHPKPKPKPKPTPKNLVSQYPNTLLFSSNSGPRNNSASSPNGNVDDMDTSTSFSFNVDTSTQYNTESETDIPRTSTAMLSSSSPKITGSVAIVKDSDDPYQDFRHSMLQMITENEIYSKEDLQELLRCFLDLNSPHQHDVIVQAFTEIWNEVISESLVVQKPCAGRPWRLA</sequence>
<feature type="compositionally biased region" description="Polar residues" evidence="7">
    <location>
        <begin position="44"/>
        <end position="71"/>
    </location>
</feature>
<dbReference type="InterPro" id="IPR006458">
    <property type="entry name" value="Ovate_C"/>
</dbReference>
<gene>
    <name evidence="9" type="ORF">SLEP1_g43305</name>
</gene>
<dbReference type="PROSITE" id="PS51754">
    <property type="entry name" value="OVATE"/>
    <property type="match status" value="1"/>
</dbReference>
<dbReference type="Proteomes" id="UP001054252">
    <property type="component" value="Unassembled WGS sequence"/>
</dbReference>
<accession>A0AAV5LCZ5</accession>
<dbReference type="InterPro" id="IPR038933">
    <property type="entry name" value="Ovate"/>
</dbReference>
<organism evidence="9 10">
    <name type="scientific">Rubroshorea leprosula</name>
    <dbReference type="NCBI Taxonomy" id="152421"/>
    <lineage>
        <taxon>Eukaryota</taxon>
        <taxon>Viridiplantae</taxon>
        <taxon>Streptophyta</taxon>
        <taxon>Embryophyta</taxon>
        <taxon>Tracheophyta</taxon>
        <taxon>Spermatophyta</taxon>
        <taxon>Magnoliopsida</taxon>
        <taxon>eudicotyledons</taxon>
        <taxon>Gunneridae</taxon>
        <taxon>Pentapetalae</taxon>
        <taxon>rosids</taxon>
        <taxon>malvids</taxon>
        <taxon>Malvales</taxon>
        <taxon>Dipterocarpaceae</taxon>
        <taxon>Rubroshorea</taxon>
    </lineage>
</organism>
<evidence type="ECO:0000313" key="10">
    <source>
        <dbReference type="Proteomes" id="UP001054252"/>
    </source>
</evidence>
<keyword evidence="2 6" id="KW-0678">Repressor</keyword>
<keyword evidence="4 6" id="KW-0804">Transcription</keyword>
<proteinExistence type="predicted"/>
<feature type="region of interest" description="Disordered" evidence="7">
    <location>
        <begin position="22"/>
        <end position="111"/>
    </location>
</feature>
<comment type="function">
    <text evidence="6">Transcriptional repressor that regulates multiple aspects of plant growth and development.</text>
</comment>
<dbReference type="AlphaFoldDB" id="A0AAV5LCZ5"/>
<feature type="compositionally biased region" description="Polar residues" evidence="7">
    <location>
        <begin position="78"/>
        <end position="111"/>
    </location>
</feature>
<feature type="domain" description="OVATE" evidence="8">
    <location>
        <begin position="121"/>
        <end position="180"/>
    </location>
</feature>
<comment type="subcellular location">
    <subcellularLocation>
        <location evidence="1 6">Nucleus</location>
    </subcellularLocation>
</comment>
<reference evidence="9 10" key="1">
    <citation type="journal article" date="2021" name="Commun. Biol.">
        <title>The genome of Shorea leprosula (Dipterocarpaceae) highlights the ecological relevance of drought in aseasonal tropical rainforests.</title>
        <authorList>
            <person name="Ng K.K.S."/>
            <person name="Kobayashi M.J."/>
            <person name="Fawcett J.A."/>
            <person name="Hatakeyama M."/>
            <person name="Paape T."/>
            <person name="Ng C.H."/>
            <person name="Ang C.C."/>
            <person name="Tnah L.H."/>
            <person name="Lee C.T."/>
            <person name="Nishiyama T."/>
            <person name="Sese J."/>
            <person name="O'Brien M.J."/>
            <person name="Copetti D."/>
            <person name="Mohd Noor M.I."/>
            <person name="Ong R.C."/>
            <person name="Putra M."/>
            <person name="Sireger I.Z."/>
            <person name="Indrioko S."/>
            <person name="Kosugi Y."/>
            <person name="Izuno A."/>
            <person name="Isagi Y."/>
            <person name="Lee S.L."/>
            <person name="Shimizu K.K."/>
        </authorList>
    </citation>
    <scope>NUCLEOTIDE SEQUENCE [LARGE SCALE GENOMIC DNA]</scope>
    <source>
        <strain evidence="9">214</strain>
    </source>
</reference>
<evidence type="ECO:0000256" key="2">
    <source>
        <dbReference type="ARBA" id="ARBA00022491"/>
    </source>
</evidence>
<evidence type="ECO:0000256" key="6">
    <source>
        <dbReference type="RuleBase" id="RU367028"/>
    </source>
</evidence>
<evidence type="ECO:0000256" key="3">
    <source>
        <dbReference type="ARBA" id="ARBA00023015"/>
    </source>
</evidence>
<evidence type="ECO:0000256" key="7">
    <source>
        <dbReference type="SAM" id="MobiDB-lite"/>
    </source>
</evidence>
<dbReference type="NCBIfam" id="TIGR01568">
    <property type="entry name" value="A_thal_3678"/>
    <property type="match status" value="1"/>
</dbReference>
<keyword evidence="3 6" id="KW-0805">Transcription regulation</keyword>
<dbReference type="PANTHER" id="PTHR33057:SF138">
    <property type="entry name" value="TRANSCRIPTION REPRESSOR OFP10"/>
    <property type="match status" value="1"/>
</dbReference>
<evidence type="ECO:0000256" key="4">
    <source>
        <dbReference type="ARBA" id="ARBA00023163"/>
    </source>
</evidence>
<protein>
    <recommendedName>
        <fullName evidence="6">Transcription repressor</fullName>
    </recommendedName>
    <alternativeName>
        <fullName evidence="6">Ovate family protein</fullName>
    </alternativeName>
</protein>
<dbReference type="GO" id="GO:0005634">
    <property type="term" value="C:nucleus"/>
    <property type="evidence" value="ECO:0007669"/>
    <property type="project" value="UniProtKB-SubCell"/>
</dbReference>
<dbReference type="PROSITE" id="PS51257">
    <property type="entry name" value="PROKAR_LIPOPROTEIN"/>
    <property type="match status" value="1"/>
</dbReference>
<comment type="caution">
    <text evidence="9">The sequence shown here is derived from an EMBL/GenBank/DDBJ whole genome shotgun (WGS) entry which is preliminary data.</text>
</comment>
<keyword evidence="5 6" id="KW-0539">Nucleus</keyword>
<evidence type="ECO:0000313" key="9">
    <source>
        <dbReference type="EMBL" id="GKV34979.1"/>
    </source>
</evidence>
<dbReference type="EMBL" id="BPVZ01000108">
    <property type="protein sequence ID" value="GKV34979.1"/>
    <property type="molecule type" value="Genomic_DNA"/>
</dbReference>
<dbReference type="PANTHER" id="PTHR33057">
    <property type="entry name" value="TRANSCRIPTION REPRESSOR OFP7-RELATED"/>
    <property type="match status" value="1"/>
</dbReference>
<evidence type="ECO:0000256" key="5">
    <source>
        <dbReference type="ARBA" id="ARBA00023242"/>
    </source>
</evidence>
<dbReference type="Pfam" id="PF04844">
    <property type="entry name" value="Ovate"/>
    <property type="match status" value="1"/>
</dbReference>
<dbReference type="GO" id="GO:0045892">
    <property type="term" value="P:negative regulation of DNA-templated transcription"/>
    <property type="evidence" value="ECO:0007669"/>
    <property type="project" value="UniProtKB-UniRule"/>
</dbReference>
<name>A0AAV5LCZ5_9ROSI</name>
<keyword evidence="10" id="KW-1185">Reference proteome</keyword>
<evidence type="ECO:0000256" key="1">
    <source>
        <dbReference type="ARBA" id="ARBA00004123"/>
    </source>
</evidence>
<evidence type="ECO:0000259" key="8">
    <source>
        <dbReference type="PROSITE" id="PS51754"/>
    </source>
</evidence>